<dbReference type="Proteomes" id="UP000630353">
    <property type="component" value="Unassembled WGS sequence"/>
</dbReference>
<reference evidence="9" key="1">
    <citation type="journal article" date="2014" name="Int. J. Syst. Evol. Microbiol.">
        <title>Complete genome sequence of Corynebacterium casei LMG S-19264T (=DSM 44701T), isolated from a smear-ripened cheese.</title>
        <authorList>
            <consortium name="US DOE Joint Genome Institute (JGI-PGF)"/>
            <person name="Walter F."/>
            <person name="Albersmeier A."/>
            <person name="Kalinowski J."/>
            <person name="Ruckert C."/>
        </authorList>
    </citation>
    <scope>NUCLEOTIDE SEQUENCE</scope>
    <source>
        <strain evidence="9">KCTC 42651</strain>
    </source>
</reference>
<keyword evidence="4 8" id="KW-1133">Transmembrane helix</keyword>
<evidence type="ECO:0000313" key="10">
    <source>
        <dbReference type="Proteomes" id="UP000630353"/>
    </source>
</evidence>
<evidence type="ECO:0000256" key="7">
    <source>
        <dbReference type="SAM" id="MobiDB-lite"/>
    </source>
</evidence>
<evidence type="ECO:0000256" key="5">
    <source>
        <dbReference type="ARBA" id="ARBA00023136"/>
    </source>
</evidence>
<feature type="transmembrane region" description="Helical" evidence="8">
    <location>
        <begin position="87"/>
        <end position="105"/>
    </location>
</feature>
<evidence type="ECO:0000313" key="9">
    <source>
        <dbReference type="EMBL" id="GHD62192.1"/>
    </source>
</evidence>
<comment type="caution">
    <text evidence="9">The sequence shown here is derived from an EMBL/GenBank/DDBJ whole genome shotgun (WGS) entry which is preliminary data.</text>
</comment>
<dbReference type="PANTHER" id="PTHR30477:SF19">
    <property type="entry name" value="METAL ABC TRANSPORTER PERMEASE"/>
    <property type="match status" value="1"/>
</dbReference>
<proteinExistence type="inferred from homology"/>
<reference evidence="9" key="2">
    <citation type="submission" date="2020-09" db="EMBL/GenBank/DDBJ databases">
        <authorList>
            <person name="Sun Q."/>
            <person name="Kim S."/>
        </authorList>
    </citation>
    <scope>NUCLEOTIDE SEQUENCE</scope>
    <source>
        <strain evidence="9">KCTC 42651</strain>
    </source>
</reference>
<dbReference type="Pfam" id="PF00950">
    <property type="entry name" value="ABC-3"/>
    <property type="match status" value="2"/>
</dbReference>
<name>A0A918XXP0_9PROT</name>
<dbReference type="GO" id="GO:0043190">
    <property type="term" value="C:ATP-binding cassette (ABC) transporter complex"/>
    <property type="evidence" value="ECO:0007669"/>
    <property type="project" value="InterPro"/>
</dbReference>
<dbReference type="InterPro" id="IPR037294">
    <property type="entry name" value="ABC_BtuC-like"/>
</dbReference>
<comment type="subcellular location">
    <subcellularLocation>
        <location evidence="6">Cell membrane</location>
        <topology evidence="6">Multi-pass membrane protein</topology>
    </subcellularLocation>
    <subcellularLocation>
        <location evidence="1">Membrane</location>
        <topology evidence="1">Multi-pass membrane protein</topology>
    </subcellularLocation>
</comment>
<evidence type="ECO:0000256" key="2">
    <source>
        <dbReference type="ARBA" id="ARBA00008034"/>
    </source>
</evidence>
<dbReference type="EMBL" id="BMZS01000014">
    <property type="protein sequence ID" value="GHD62192.1"/>
    <property type="molecule type" value="Genomic_DNA"/>
</dbReference>
<sequence length="282" mass="29068">MGPALVAGLLVLSTHVPLGVIVLNRGIIFIDIALAQVAATGVVFGTMMWGPDISEWIVQLSAVGAALACSAFLVWTDKRFPAVQEAIIGVVYVASAAVQLIMLSANPSGAEYLKKLLIGQILWVTPLQLLGVGLVYAVVLAIWFYRDLQRERIVFYVAFAIVITLSVQIVGVLLVFASLIVPALAARSAPAGLRPVVAFNIGAAGYLVGIVASALFNTPTGATIVCTLVPIAVISAVIVAALSGRHREQELPADAPAPHAPAPRASPADASAGPSLGPAAGE</sequence>
<organism evidence="9 10">
    <name type="scientific">Thalassobaculum fulvum</name>
    <dbReference type="NCBI Taxonomy" id="1633335"/>
    <lineage>
        <taxon>Bacteria</taxon>
        <taxon>Pseudomonadati</taxon>
        <taxon>Pseudomonadota</taxon>
        <taxon>Alphaproteobacteria</taxon>
        <taxon>Rhodospirillales</taxon>
        <taxon>Thalassobaculaceae</taxon>
        <taxon>Thalassobaculum</taxon>
    </lineage>
</organism>
<evidence type="ECO:0000256" key="8">
    <source>
        <dbReference type="SAM" id="Phobius"/>
    </source>
</evidence>
<gene>
    <name evidence="9" type="primary">znuB</name>
    <name evidence="9" type="ORF">GCM10017083_50680</name>
</gene>
<keyword evidence="5 8" id="KW-0472">Membrane</keyword>
<feature type="compositionally biased region" description="Low complexity" evidence="7">
    <location>
        <begin position="252"/>
        <end position="282"/>
    </location>
</feature>
<feature type="transmembrane region" description="Helical" evidence="8">
    <location>
        <begin position="117"/>
        <end position="145"/>
    </location>
</feature>
<feature type="transmembrane region" description="Helical" evidence="8">
    <location>
        <begin position="27"/>
        <end position="49"/>
    </location>
</feature>
<protein>
    <submittedName>
        <fullName evidence="9">ABC transporter</fullName>
    </submittedName>
</protein>
<evidence type="ECO:0000256" key="3">
    <source>
        <dbReference type="ARBA" id="ARBA00022692"/>
    </source>
</evidence>
<dbReference type="PANTHER" id="PTHR30477">
    <property type="entry name" value="ABC-TRANSPORTER METAL-BINDING PROTEIN"/>
    <property type="match status" value="1"/>
</dbReference>
<feature type="transmembrane region" description="Helical" evidence="8">
    <location>
        <begin position="56"/>
        <end position="75"/>
    </location>
</feature>
<evidence type="ECO:0000256" key="1">
    <source>
        <dbReference type="ARBA" id="ARBA00004141"/>
    </source>
</evidence>
<keyword evidence="10" id="KW-1185">Reference proteome</keyword>
<keyword evidence="6" id="KW-0813">Transport</keyword>
<feature type="region of interest" description="Disordered" evidence="7">
    <location>
        <begin position="249"/>
        <end position="282"/>
    </location>
</feature>
<dbReference type="GO" id="GO:0010043">
    <property type="term" value="P:response to zinc ion"/>
    <property type="evidence" value="ECO:0007669"/>
    <property type="project" value="TreeGrafter"/>
</dbReference>
<dbReference type="SUPFAM" id="SSF81345">
    <property type="entry name" value="ABC transporter involved in vitamin B12 uptake, BtuC"/>
    <property type="match status" value="1"/>
</dbReference>
<evidence type="ECO:0000256" key="6">
    <source>
        <dbReference type="RuleBase" id="RU003943"/>
    </source>
</evidence>
<feature type="transmembrane region" description="Helical" evidence="8">
    <location>
        <begin position="196"/>
        <end position="216"/>
    </location>
</feature>
<dbReference type="InterPro" id="IPR001626">
    <property type="entry name" value="ABC_TroCD"/>
</dbReference>
<comment type="similarity">
    <text evidence="2 6">Belongs to the ABC-3 integral membrane protein family.</text>
</comment>
<feature type="transmembrane region" description="Helical" evidence="8">
    <location>
        <begin position="157"/>
        <end position="184"/>
    </location>
</feature>
<feature type="transmembrane region" description="Helical" evidence="8">
    <location>
        <begin position="222"/>
        <end position="242"/>
    </location>
</feature>
<dbReference type="AlphaFoldDB" id="A0A918XXP0"/>
<accession>A0A918XXP0</accession>
<evidence type="ECO:0000256" key="4">
    <source>
        <dbReference type="ARBA" id="ARBA00022989"/>
    </source>
</evidence>
<dbReference type="GO" id="GO:0055085">
    <property type="term" value="P:transmembrane transport"/>
    <property type="evidence" value="ECO:0007669"/>
    <property type="project" value="InterPro"/>
</dbReference>
<keyword evidence="3 6" id="KW-0812">Transmembrane</keyword>